<feature type="region of interest" description="Disordered" evidence="1">
    <location>
        <begin position="529"/>
        <end position="643"/>
    </location>
</feature>
<evidence type="ECO:0000256" key="2">
    <source>
        <dbReference type="SAM" id="Phobius"/>
    </source>
</evidence>
<evidence type="ECO:0000256" key="1">
    <source>
        <dbReference type="SAM" id="MobiDB-lite"/>
    </source>
</evidence>
<feature type="compositionally biased region" description="Pro residues" evidence="1">
    <location>
        <begin position="615"/>
        <end position="624"/>
    </location>
</feature>
<feature type="compositionally biased region" description="Polar residues" evidence="1">
    <location>
        <begin position="592"/>
        <end position="613"/>
    </location>
</feature>
<keyword evidence="2" id="KW-0812">Transmembrane</keyword>
<dbReference type="Proteomes" id="UP000777438">
    <property type="component" value="Unassembled WGS sequence"/>
</dbReference>
<organism evidence="3 4">
    <name type="scientific">Thelonectria olida</name>
    <dbReference type="NCBI Taxonomy" id="1576542"/>
    <lineage>
        <taxon>Eukaryota</taxon>
        <taxon>Fungi</taxon>
        <taxon>Dikarya</taxon>
        <taxon>Ascomycota</taxon>
        <taxon>Pezizomycotina</taxon>
        <taxon>Sordariomycetes</taxon>
        <taxon>Hypocreomycetidae</taxon>
        <taxon>Hypocreales</taxon>
        <taxon>Nectriaceae</taxon>
        <taxon>Thelonectria</taxon>
    </lineage>
</organism>
<feature type="transmembrane region" description="Helical" evidence="2">
    <location>
        <begin position="248"/>
        <end position="269"/>
    </location>
</feature>
<evidence type="ECO:0000313" key="4">
    <source>
        <dbReference type="Proteomes" id="UP000777438"/>
    </source>
</evidence>
<sequence>MASSLVESRKKRWQMEATQAHGRDLPPWTRSDDDVTATGEKRRALRRRKTDGPATDPDFKVSLIYKQRRRRAFTIPGGSFRETYDNDNRRVRRSNDEEEDKDEEKDDEDEDEDVDYDMPGNSLRETTVDAKPTQTATSTSRVASRQTTTSETVETTMSEKADAMETTTASGTSTRSSAPTTTQMVAYESASSDSESAGDETAGASEGEDDAMEMGDAVASAAPAVTSSISANQNLMVEDGMHSNVHKILLAVGSVVGFILIASVLLIAWKLRKRNRHRKPKAPLDDGTFQKPSRVDRILAKAPFIRTHFTNRQEWYTIPDPSRVTVEKTRATPTPNVAPRRIDSSVLSFDKPVGLGLYGADFSQSVSTIDTQFIPPGQPTGVYTGTLSRAQSSLSRSRTLTDPVSPIHEPLARTTPASPSRVASVAISPIPDRKSFSRSRANSVAVSPVSTMFVEDTAVQVQVVSRQAPKAIRLSGGKKEPEDIPPMPTPKWDFTHLKRQTGASDLSSISSGFGDGDIIITPNNTVTTVNTARLPTPPSPVANPSRGVAASSSRQSSMRSHRTNTGSSLRYDSRASTASTQVSIESRPRFHSVNSWVKQQTGQVRRAQQSNGDTPPVPMLPPPEQELRYMMPDGEEPRHPEAV</sequence>
<comment type="caution">
    <text evidence="3">The sequence shown here is derived from an EMBL/GenBank/DDBJ whole genome shotgun (WGS) entry which is preliminary data.</text>
</comment>
<feature type="region of interest" description="Disordered" evidence="1">
    <location>
        <begin position="393"/>
        <end position="420"/>
    </location>
</feature>
<dbReference type="OrthoDB" id="5411141at2759"/>
<feature type="compositionally biased region" description="Polar residues" evidence="1">
    <location>
        <begin position="563"/>
        <end position="584"/>
    </location>
</feature>
<keyword evidence="4" id="KW-1185">Reference proteome</keyword>
<feature type="region of interest" description="Disordered" evidence="1">
    <location>
        <begin position="74"/>
        <end position="209"/>
    </location>
</feature>
<dbReference type="AlphaFoldDB" id="A0A9P8WBR8"/>
<proteinExistence type="predicted"/>
<feature type="compositionally biased region" description="Low complexity" evidence="1">
    <location>
        <begin position="166"/>
        <end position="195"/>
    </location>
</feature>
<name>A0A9P8WBR8_9HYPO</name>
<feature type="compositionally biased region" description="Low complexity" evidence="1">
    <location>
        <begin position="545"/>
        <end position="558"/>
    </location>
</feature>
<feature type="compositionally biased region" description="Polar residues" evidence="1">
    <location>
        <begin position="132"/>
        <end position="146"/>
    </location>
</feature>
<feature type="compositionally biased region" description="Low complexity" evidence="1">
    <location>
        <begin position="147"/>
        <end position="156"/>
    </location>
</feature>
<feature type="region of interest" description="Disordered" evidence="1">
    <location>
        <begin position="1"/>
        <end position="62"/>
    </location>
</feature>
<keyword evidence="2" id="KW-0472">Membrane</keyword>
<reference evidence="3 4" key="1">
    <citation type="journal article" date="2021" name="Nat. Commun.">
        <title>Genetic determinants of endophytism in the Arabidopsis root mycobiome.</title>
        <authorList>
            <person name="Mesny F."/>
            <person name="Miyauchi S."/>
            <person name="Thiergart T."/>
            <person name="Pickel B."/>
            <person name="Atanasova L."/>
            <person name="Karlsson M."/>
            <person name="Huettel B."/>
            <person name="Barry K.W."/>
            <person name="Haridas S."/>
            <person name="Chen C."/>
            <person name="Bauer D."/>
            <person name="Andreopoulos W."/>
            <person name="Pangilinan J."/>
            <person name="LaButti K."/>
            <person name="Riley R."/>
            <person name="Lipzen A."/>
            <person name="Clum A."/>
            <person name="Drula E."/>
            <person name="Henrissat B."/>
            <person name="Kohler A."/>
            <person name="Grigoriev I.V."/>
            <person name="Martin F.M."/>
            <person name="Hacquard S."/>
        </authorList>
    </citation>
    <scope>NUCLEOTIDE SEQUENCE [LARGE SCALE GENOMIC DNA]</scope>
    <source>
        <strain evidence="3 4">MPI-CAGE-CH-0241</strain>
    </source>
</reference>
<feature type="compositionally biased region" description="Basic and acidic residues" evidence="1">
    <location>
        <begin position="82"/>
        <end position="95"/>
    </location>
</feature>
<evidence type="ECO:0000313" key="3">
    <source>
        <dbReference type="EMBL" id="KAH6893405.1"/>
    </source>
</evidence>
<keyword evidence="2" id="KW-1133">Transmembrane helix</keyword>
<dbReference type="EMBL" id="JAGPYM010000006">
    <property type="protein sequence ID" value="KAH6893405.1"/>
    <property type="molecule type" value="Genomic_DNA"/>
</dbReference>
<accession>A0A9P8WBR8</accession>
<gene>
    <name evidence="3" type="ORF">B0T10DRAFT_546649</name>
</gene>
<feature type="compositionally biased region" description="Acidic residues" evidence="1">
    <location>
        <begin position="96"/>
        <end position="116"/>
    </location>
</feature>
<protein>
    <submittedName>
        <fullName evidence="3">Uncharacterized protein</fullName>
    </submittedName>
</protein>